<feature type="binding site" evidence="15">
    <location>
        <position position="197"/>
    </location>
    <ligand>
        <name>Fe cation</name>
        <dbReference type="ChEBI" id="CHEBI:24875"/>
        <note>catalytic</note>
    </ligand>
</feature>
<dbReference type="PANTHER" id="PTHR16557:SF2">
    <property type="entry name" value="NUCLEIC ACID DIOXYGENASE ALKBH1"/>
    <property type="match status" value="1"/>
</dbReference>
<dbReference type="GO" id="GO:0006281">
    <property type="term" value="P:DNA repair"/>
    <property type="evidence" value="ECO:0007669"/>
    <property type="project" value="UniProtKB-KW"/>
</dbReference>
<feature type="binding site" evidence="14">
    <location>
        <position position="171"/>
    </location>
    <ligand>
        <name>substrate</name>
    </ligand>
</feature>
<feature type="binding site" evidence="14">
    <location>
        <begin position="130"/>
        <end position="132"/>
    </location>
    <ligand>
        <name>2-oxoglutarate</name>
        <dbReference type="ChEBI" id="CHEBI:16810"/>
    </ligand>
</feature>
<dbReference type="EC" id="1.14.11.33" evidence="10"/>
<evidence type="ECO:0000256" key="8">
    <source>
        <dbReference type="ARBA" id="ARBA00050106"/>
    </source>
</evidence>
<keyword evidence="18" id="KW-1185">Reference proteome</keyword>
<feature type="binding site" evidence="14">
    <location>
        <begin position="86"/>
        <end position="88"/>
    </location>
    <ligand>
        <name>substrate</name>
    </ligand>
</feature>
<dbReference type="InterPro" id="IPR005123">
    <property type="entry name" value="Oxoglu/Fe-dep_dioxygenase_dom"/>
</dbReference>
<protein>
    <recommendedName>
        <fullName evidence="11">Alpha-ketoglutarate-dependent dioxygenase AlkB</fullName>
        <ecNumber evidence="10">1.14.11.33</ecNumber>
    </recommendedName>
    <alternativeName>
        <fullName evidence="12">Alkylated DNA repair protein AlkB</fullName>
    </alternativeName>
    <alternativeName>
        <fullName evidence="13">DNA oxidative demethylase AlkB</fullName>
    </alternativeName>
</protein>
<evidence type="ECO:0000256" key="10">
    <source>
        <dbReference type="ARBA" id="ARBA00066725"/>
    </source>
</evidence>
<evidence type="ECO:0000256" key="3">
    <source>
        <dbReference type="ARBA" id="ARBA00022763"/>
    </source>
</evidence>
<proteinExistence type="inferred from homology"/>
<keyword evidence="7" id="KW-0234">DNA repair</keyword>
<evidence type="ECO:0000256" key="12">
    <source>
        <dbReference type="ARBA" id="ARBA00080712"/>
    </source>
</evidence>
<evidence type="ECO:0000256" key="11">
    <source>
        <dbReference type="ARBA" id="ARBA00072243"/>
    </source>
</evidence>
<keyword evidence="4 17" id="KW-0223">Dioxygenase</keyword>
<sequence length="223" mass="24388">MRKGSAPLAADLFENLFDGPRREDIAPGAALLHGFARAQELELMAVIEAVVARAPFRHMMTPGGHTMSVAMTSCGRAGWVTDRRGYRYATHDPASELPWPEMPDVLRELAVSAAAEAGFAAFTPDACLINRYAPGAKMALHQDKDEQDFAAPIVSVSLGLPAVFQFGGMARSDKPRRFELRHGDVLVWGGETRLVYHGVLALKDGEHPLLGRQRINLTFRKAL</sequence>
<comment type="similarity">
    <text evidence="1">Belongs to the alkB family.</text>
</comment>
<keyword evidence="5 17" id="KW-0560">Oxidoreductase</keyword>
<dbReference type="GO" id="GO:0005737">
    <property type="term" value="C:cytoplasm"/>
    <property type="evidence" value="ECO:0007669"/>
    <property type="project" value="TreeGrafter"/>
</dbReference>
<dbReference type="PROSITE" id="PS51471">
    <property type="entry name" value="FE2OG_OXY"/>
    <property type="match status" value="1"/>
</dbReference>
<dbReference type="GO" id="GO:0035515">
    <property type="term" value="F:oxidative RNA demethylase activity"/>
    <property type="evidence" value="ECO:0007669"/>
    <property type="project" value="TreeGrafter"/>
</dbReference>
<dbReference type="InterPro" id="IPR004574">
    <property type="entry name" value="Alkb"/>
</dbReference>
<dbReference type="AlphaFoldDB" id="Q2IZF1"/>
<keyword evidence="2 15" id="KW-0479">Metal-binding</keyword>
<dbReference type="InterPro" id="IPR037151">
    <property type="entry name" value="AlkB-like_sf"/>
</dbReference>
<name>Q2IZF1_RHOP2</name>
<keyword evidence="3" id="KW-0227">DNA damage</keyword>
<dbReference type="EMBL" id="CP000250">
    <property type="protein sequence ID" value="ABD06409.1"/>
    <property type="molecule type" value="Genomic_DNA"/>
</dbReference>
<comment type="catalytic activity">
    <reaction evidence="8">
        <text>a methylated nucleobase within DNA + 2-oxoglutarate + O2 = a nucleobase within DNA + formaldehyde + succinate + CO2</text>
        <dbReference type="Rhea" id="RHEA:30299"/>
        <dbReference type="Rhea" id="RHEA-COMP:12192"/>
        <dbReference type="Rhea" id="RHEA-COMP:12193"/>
        <dbReference type="ChEBI" id="CHEBI:15379"/>
        <dbReference type="ChEBI" id="CHEBI:16526"/>
        <dbReference type="ChEBI" id="CHEBI:16810"/>
        <dbReference type="ChEBI" id="CHEBI:16842"/>
        <dbReference type="ChEBI" id="CHEBI:30031"/>
        <dbReference type="ChEBI" id="CHEBI:32875"/>
        <dbReference type="ChEBI" id="CHEBI:64428"/>
        <dbReference type="EC" id="1.14.11.33"/>
    </reaction>
</comment>
<evidence type="ECO:0000256" key="1">
    <source>
        <dbReference type="ARBA" id="ARBA00007879"/>
    </source>
</evidence>
<evidence type="ECO:0000256" key="2">
    <source>
        <dbReference type="ARBA" id="ARBA00022723"/>
    </source>
</evidence>
<dbReference type="KEGG" id="rpb:RPB_1701"/>
<dbReference type="GO" id="GO:0035516">
    <property type="term" value="F:broad specificity oxidative DNA demethylase activity"/>
    <property type="evidence" value="ECO:0007669"/>
    <property type="project" value="UniProtKB-EC"/>
</dbReference>
<comment type="function">
    <text evidence="9">Dioxygenase that repairs alkylated DNA and RNA containing 3-methylcytosine or 1-methyladenine by oxidative demethylation. Has highest activity towards 3-methylcytosine. Has lower activity towards alkylated DNA containing ethenoadenine, and no detectable activity towards 1-methylguanine or 3-methylthymine. Accepts double-stranded and single-stranded substrates. Requires molecular oxygen, alpha-ketoglutarate and iron. Provides extensive resistance to alkylating agents such as MMS and DMS (SN2 agents), but not to MMNG and MNU (SN1 agents).</text>
</comment>
<dbReference type="Gene3D" id="2.60.120.590">
    <property type="entry name" value="Alpha-ketoglutarate-dependent dioxygenase AlkB-like"/>
    <property type="match status" value="1"/>
</dbReference>
<feature type="binding site" evidence="15">
    <location>
        <position position="141"/>
    </location>
    <ligand>
        <name>Fe cation</name>
        <dbReference type="ChEBI" id="CHEBI:24875"/>
        <note>catalytic</note>
    </ligand>
</feature>
<accession>Q2IZF1</accession>
<dbReference type="GO" id="GO:0035513">
    <property type="term" value="P:oxidative RNA demethylation"/>
    <property type="evidence" value="ECO:0007669"/>
    <property type="project" value="TreeGrafter"/>
</dbReference>
<evidence type="ECO:0000256" key="7">
    <source>
        <dbReference type="ARBA" id="ARBA00023204"/>
    </source>
</evidence>
<dbReference type="GO" id="GO:0008198">
    <property type="term" value="F:ferrous iron binding"/>
    <property type="evidence" value="ECO:0007669"/>
    <property type="project" value="TreeGrafter"/>
</dbReference>
<evidence type="ECO:0000256" key="6">
    <source>
        <dbReference type="ARBA" id="ARBA00023004"/>
    </source>
</evidence>
<evidence type="ECO:0000313" key="17">
    <source>
        <dbReference type="EMBL" id="ABD06409.1"/>
    </source>
</evidence>
<dbReference type="STRING" id="316058.RPB_1701"/>
<comment type="cofactor">
    <cofactor evidence="15">
        <name>Fe(2+)</name>
        <dbReference type="ChEBI" id="CHEBI:29033"/>
    </cofactor>
    <text evidence="15">Binds 1 Fe(2+) ion per subunit.</text>
</comment>
<feature type="binding site" evidence="14">
    <location>
        <position position="145"/>
    </location>
    <ligand>
        <name>substrate</name>
    </ligand>
</feature>
<dbReference type="InterPro" id="IPR027450">
    <property type="entry name" value="AlkB-like"/>
</dbReference>
<evidence type="ECO:0000256" key="15">
    <source>
        <dbReference type="PIRSR" id="PIRSR604574-2"/>
    </source>
</evidence>
<feature type="binding site" evidence="14">
    <location>
        <begin position="214"/>
        <end position="220"/>
    </location>
    <ligand>
        <name>2-oxoglutarate</name>
        <dbReference type="ChEBI" id="CHEBI:16810"/>
    </ligand>
</feature>
<dbReference type="SUPFAM" id="SSF51197">
    <property type="entry name" value="Clavaminate synthase-like"/>
    <property type="match status" value="1"/>
</dbReference>
<feature type="binding site" evidence="15">
    <location>
        <position position="143"/>
    </location>
    <ligand>
        <name>Fe cation</name>
        <dbReference type="ChEBI" id="CHEBI:24875"/>
        <note>catalytic</note>
    </ligand>
</feature>
<dbReference type="Proteomes" id="UP000008809">
    <property type="component" value="Chromosome"/>
</dbReference>
<evidence type="ECO:0000256" key="13">
    <source>
        <dbReference type="ARBA" id="ARBA00082512"/>
    </source>
</evidence>
<evidence type="ECO:0000313" key="18">
    <source>
        <dbReference type="Proteomes" id="UP000008809"/>
    </source>
</evidence>
<evidence type="ECO:0000259" key="16">
    <source>
        <dbReference type="PROSITE" id="PS51471"/>
    </source>
</evidence>
<evidence type="ECO:0000256" key="4">
    <source>
        <dbReference type="ARBA" id="ARBA00022964"/>
    </source>
</evidence>
<feature type="binding site" evidence="14">
    <location>
        <position position="79"/>
    </location>
    <ligand>
        <name>substrate</name>
    </ligand>
</feature>
<gene>
    <name evidence="17" type="ordered locus">RPB_1701</name>
</gene>
<evidence type="ECO:0000256" key="5">
    <source>
        <dbReference type="ARBA" id="ARBA00023002"/>
    </source>
</evidence>
<dbReference type="NCBIfam" id="NF011930">
    <property type="entry name" value="PRK15401.1"/>
    <property type="match status" value="1"/>
</dbReference>
<dbReference type="HOGENOM" id="CLU_039677_1_1_5"/>
<dbReference type="FunFam" id="2.60.120.590:FF:000005">
    <property type="entry name" value="Alpha-ketoglutarate-dependent dioxygenase AlkB"/>
    <property type="match status" value="1"/>
</dbReference>
<dbReference type="Pfam" id="PF13532">
    <property type="entry name" value="2OG-FeII_Oxy_2"/>
    <property type="match status" value="1"/>
</dbReference>
<keyword evidence="6 15" id="KW-0408">Iron</keyword>
<dbReference type="PANTHER" id="PTHR16557">
    <property type="entry name" value="ALKYLATED DNA REPAIR PROTEIN ALKB-RELATED"/>
    <property type="match status" value="1"/>
</dbReference>
<feature type="domain" description="Fe2OG dioxygenase" evidence="16">
    <location>
        <begin position="123"/>
        <end position="223"/>
    </location>
</feature>
<dbReference type="eggNOG" id="COG3145">
    <property type="taxonomic scope" value="Bacteria"/>
</dbReference>
<evidence type="ECO:0000256" key="9">
    <source>
        <dbReference type="ARBA" id="ARBA00055649"/>
    </source>
</evidence>
<reference evidence="17 18" key="1">
    <citation type="submission" date="2006-01" db="EMBL/GenBank/DDBJ databases">
        <title>Complete sequence of Rhodopseudomonas palustris HaA2.</title>
        <authorList>
            <consortium name="US DOE Joint Genome Institute"/>
            <person name="Copeland A."/>
            <person name="Lucas S."/>
            <person name="Lapidus A."/>
            <person name="Barry K."/>
            <person name="Detter J.C."/>
            <person name="Glavina T."/>
            <person name="Hammon N."/>
            <person name="Israni S."/>
            <person name="Pitluck S."/>
            <person name="Chain P."/>
            <person name="Malfatti S."/>
            <person name="Shin M."/>
            <person name="Vergez L."/>
            <person name="Schmutz J."/>
            <person name="Larimer F."/>
            <person name="Land M."/>
            <person name="Hauser L."/>
            <person name="Pelletier D.A."/>
            <person name="Kyrpides N."/>
            <person name="Anderson I."/>
            <person name="Oda Y."/>
            <person name="Harwood C.S."/>
            <person name="Richardson P."/>
        </authorList>
    </citation>
    <scope>NUCLEOTIDE SEQUENCE [LARGE SCALE GENOMIC DNA]</scope>
    <source>
        <strain evidence="17 18">HaA2</strain>
    </source>
</reference>
<evidence type="ECO:0000256" key="14">
    <source>
        <dbReference type="PIRSR" id="PIRSR604574-1"/>
    </source>
</evidence>
<organism evidence="17 18">
    <name type="scientific">Rhodopseudomonas palustris (strain HaA2)</name>
    <dbReference type="NCBI Taxonomy" id="316058"/>
    <lineage>
        <taxon>Bacteria</taxon>
        <taxon>Pseudomonadati</taxon>
        <taxon>Pseudomonadota</taxon>
        <taxon>Alphaproteobacteria</taxon>
        <taxon>Hyphomicrobiales</taxon>
        <taxon>Nitrobacteraceae</taxon>
        <taxon>Rhodopseudomonas</taxon>
    </lineage>
</organism>